<evidence type="ECO:0000313" key="3">
    <source>
        <dbReference type="EMBL" id="GAA5525757.1"/>
    </source>
</evidence>
<comment type="caution">
    <text evidence="3">The sequence shown here is derived from an EMBL/GenBank/DDBJ whole genome shotgun (WGS) entry which is preliminary data.</text>
</comment>
<evidence type="ECO:0000313" key="4">
    <source>
        <dbReference type="Proteomes" id="UP001408594"/>
    </source>
</evidence>
<dbReference type="InterPro" id="IPR036709">
    <property type="entry name" value="Autotransporte_beta_dom_sf"/>
</dbReference>
<evidence type="ECO:0000256" key="1">
    <source>
        <dbReference type="SAM" id="SignalP"/>
    </source>
</evidence>
<dbReference type="RefSeq" id="WP_345551706.1">
    <property type="nucleotide sequence ID" value="NZ_BAABRT010000020.1"/>
</dbReference>
<accession>A0ABP9WRB2</accession>
<dbReference type="EMBL" id="BAABRT010000020">
    <property type="protein sequence ID" value="GAA5525757.1"/>
    <property type="molecule type" value="Genomic_DNA"/>
</dbReference>
<dbReference type="Gene3D" id="2.40.128.130">
    <property type="entry name" value="Autotransporter beta-domain"/>
    <property type="match status" value="1"/>
</dbReference>
<gene>
    <name evidence="3" type="ORF">Maes01_02330</name>
</gene>
<keyword evidence="4" id="KW-1185">Reference proteome</keyword>
<organism evidence="3 4">
    <name type="scientific">Microbulbifer aestuariivivens</name>
    <dbReference type="NCBI Taxonomy" id="1908308"/>
    <lineage>
        <taxon>Bacteria</taxon>
        <taxon>Pseudomonadati</taxon>
        <taxon>Pseudomonadota</taxon>
        <taxon>Gammaproteobacteria</taxon>
        <taxon>Cellvibrionales</taxon>
        <taxon>Microbulbiferaceae</taxon>
        <taxon>Microbulbifer</taxon>
    </lineage>
</organism>
<dbReference type="NCBIfam" id="TIGR01414">
    <property type="entry name" value="autotrans_barl"/>
    <property type="match status" value="1"/>
</dbReference>
<feature type="signal peptide" evidence="1">
    <location>
        <begin position="1"/>
        <end position="29"/>
    </location>
</feature>
<feature type="chain" id="PRO_5046574866" description="Autotransporter domain-containing protein" evidence="1">
    <location>
        <begin position="30"/>
        <end position="349"/>
    </location>
</feature>
<name>A0ABP9WRB2_9GAMM</name>
<dbReference type="Pfam" id="PF03797">
    <property type="entry name" value="Autotransporter"/>
    <property type="match status" value="1"/>
</dbReference>
<sequence length="349" mass="37894">MSLGCAQLSLLFAAFCLPLMFLPAQRALAQIANATGTKTQAPHALPASIQIPNGPVSTPQLLALHSQIKALAQQLSLQEVAGYQQRPGNAGSSMGTGAVRLFHRSEQLSWSGDIRSRFDGQLSGIQLDRYLYSGPTCRGTQQLGLLAGSSIARGDVTAAFPEGEAFAAGRNTLTSYYGGLYFSDYRQDQSYIDVMAKVSYLTADTESIQGLSARIRGPQVTLSAERSIAISVREAINLEPQLQLIANHTNLHGLLTKTDYLYTDMTPELALRSGLRAYPLHNSREIYAFANYWVNLGGKDGLLMHNGKHLNIERGARWGELGGGLTLLNTKRAAVFLSFSYRQSLDGPR</sequence>
<dbReference type="Proteomes" id="UP001408594">
    <property type="component" value="Unassembled WGS sequence"/>
</dbReference>
<protein>
    <recommendedName>
        <fullName evidence="2">Autotransporter domain-containing protein</fullName>
    </recommendedName>
</protein>
<feature type="domain" description="Autotransporter" evidence="2">
    <location>
        <begin position="113"/>
        <end position="339"/>
    </location>
</feature>
<dbReference type="SUPFAM" id="SSF103515">
    <property type="entry name" value="Autotransporter"/>
    <property type="match status" value="1"/>
</dbReference>
<dbReference type="InterPro" id="IPR006315">
    <property type="entry name" value="OM_autotransptr_brl_dom"/>
</dbReference>
<evidence type="ECO:0000259" key="2">
    <source>
        <dbReference type="Pfam" id="PF03797"/>
    </source>
</evidence>
<proteinExistence type="predicted"/>
<keyword evidence="1" id="KW-0732">Signal</keyword>
<dbReference type="InterPro" id="IPR005546">
    <property type="entry name" value="Autotransporte_beta"/>
</dbReference>
<reference evidence="3 4" key="1">
    <citation type="submission" date="2024-02" db="EMBL/GenBank/DDBJ databases">
        <title>Microbulbifer aestuariivivens NBRC 112533.</title>
        <authorList>
            <person name="Ichikawa N."/>
            <person name="Katano-Makiyama Y."/>
            <person name="Hidaka K."/>
        </authorList>
    </citation>
    <scope>NUCLEOTIDE SEQUENCE [LARGE SCALE GENOMIC DNA]</scope>
    <source>
        <strain evidence="3 4">NBRC 112533</strain>
    </source>
</reference>